<accession>A0A941E802</accession>
<keyword evidence="4 8" id="KW-0812">Transmembrane</keyword>
<dbReference type="Proteomes" id="UP000676325">
    <property type="component" value="Unassembled WGS sequence"/>
</dbReference>
<protein>
    <submittedName>
        <fullName evidence="10">Sodium:proton antiporter</fullName>
    </submittedName>
</protein>
<evidence type="ECO:0000259" key="9">
    <source>
        <dbReference type="Pfam" id="PF04039"/>
    </source>
</evidence>
<evidence type="ECO:0000313" key="11">
    <source>
        <dbReference type="Proteomes" id="UP000676325"/>
    </source>
</evidence>
<dbReference type="GO" id="GO:0005886">
    <property type="term" value="C:plasma membrane"/>
    <property type="evidence" value="ECO:0007669"/>
    <property type="project" value="UniProtKB-SubCell"/>
</dbReference>
<feature type="transmembrane region" description="Helical" evidence="8">
    <location>
        <begin position="20"/>
        <end position="39"/>
    </location>
</feature>
<comment type="subcellular location">
    <subcellularLocation>
        <location evidence="1">Cell membrane</location>
        <topology evidence="1">Multi-pass membrane protein</topology>
    </subcellularLocation>
</comment>
<feature type="transmembrane region" description="Helical" evidence="8">
    <location>
        <begin position="238"/>
        <end position="261"/>
    </location>
</feature>
<feature type="compositionally biased region" description="Acidic residues" evidence="7">
    <location>
        <begin position="119"/>
        <end position="130"/>
    </location>
</feature>
<evidence type="ECO:0000256" key="7">
    <source>
        <dbReference type="SAM" id="MobiDB-lite"/>
    </source>
</evidence>
<feature type="transmembrane region" description="Helical" evidence="8">
    <location>
        <begin position="200"/>
        <end position="217"/>
    </location>
</feature>
<dbReference type="InterPro" id="IPR007182">
    <property type="entry name" value="MnhB"/>
</dbReference>
<feature type="compositionally biased region" description="Basic and acidic residues" evidence="7">
    <location>
        <begin position="104"/>
        <end position="118"/>
    </location>
</feature>
<evidence type="ECO:0000313" key="10">
    <source>
        <dbReference type="EMBL" id="MBR7828005.1"/>
    </source>
</evidence>
<dbReference type="AlphaFoldDB" id="A0A941E802"/>
<proteinExistence type="inferred from homology"/>
<keyword evidence="3" id="KW-1003">Cell membrane</keyword>
<evidence type="ECO:0000256" key="4">
    <source>
        <dbReference type="ARBA" id="ARBA00022692"/>
    </source>
</evidence>
<sequence>MTKEKHPIVADREPRHRLWLGLVLTLGTAVALGAAYLAAPRENAPLPSAATYALVTALPDWKLLEPVNEVVYGSRGFDTFGETFLLLAAVVSIVVLTRPREPRRGYFGEHTAGEREQQEVDPDERVDEEERATRAADTREQGKISSGPEDPDSAPLGAHGPERAESLTVVTRTAIRVAAPILAVTGCYLVAWGYSPGGGFPGGAVLLGVLLLAYAGFGRRRIARVARPGLLETAEMAGALLIIGTELLGLVLVGSFSGNWLPLAEPGTIRSGGIVQLFSVGELIEVGTGLSIAVLGVLSISRDWAPDEEGQESDEDDGQSPDEGGGER</sequence>
<feature type="compositionally biased region" description="Basic and acidic residues" evidence="7">
    <location>
        <begin position="131"/>
        <end position="142"/>
    </location>
</feature>
<feature type="transmembrane region" description="Helical" evidence="8">
    <location>
        <begin position="273"/>
        <end position="298"/>
    </location>
</feature>
<evidence type="ECO:0000256" key="2">
    <source>
        <dbReference type="ARBA" id="ARBA00009425"/>
    </source>
</evidence>
<dbReference type="RefSeq" id="WP_212519144.1">
    <property type="nucleotide sequence ID" value="NZ_JAGSOH010000047.1"/>
</dbReference>
<evidence type="ECO:0000256" key="3">
    <source>
        <dbReference type="ARBA" id="ARBA00022475"/>
    </source>
</evidence>
<evidence type="ECO:0000256" key="8">
    <source>
        <dbReference type="SAM" id="Phobius"/>
    </source>
</evidence>
<evidence type="ECO:0000256" key="1">
    <source>
        <dbReference type="ARBA" id="ARBA00004651"/>
    </source>
</evidence>
<feature type="compositionally biased region" description="Acidic residues" evidence="7">
    <location>
        <begin position="306"/>
        <end position="320"/>
    </location>
</feature>
<feature type="domain" description="Na+/H+ antiporter MnhB subunit-related protein" evidence="9">
    <location>
        <begin position="171"/>
        <end position="291"/>
    </location>
</feature>
<comment type="caution">
    <text evidence="10">The sequence shown here is derived from an EMBL/GenBank/DDBJ whole genome shotgun (WGS) entry which is preliminary data.</text>
</comment>
<dbReference type="InterPro" id="IPR050622">
    <property type="entry name" value="CPA3_antiporter_subunitB"/>
</dbReference>
<dbReference type="Pfam" id="PF04039">
    <property type="entry name" value="MnhB"/>
    <property type="match status" value="1"/>
</dbReference>
<feature type="region of interest" description="Disordered" evidence="7">
    <location>
        <begin position="104"/>
        <end position="163"/>
    </location>
</feature>
<organism evidence="10 11">
    <name type="scientific">Actinospica acidithermotolerans</name>
    <dbReference type="NCBI Taxonomy" id="2828514"/>
    <lineage>
        <taxon>Bacteria</taxon>
        <taxon>Bacillati</taxon>
        <taxon>Actinomycetota</taxon>
        <taxon>Actinomycetes</taxon>
        <taxon>Catenulisporales</taxon>
        <taxon>Actinospicaceae</taxon>
        <taxon>Actinospica</taxon>
    </lineage>
</organism>
<dbReference type="PANTHER" id="PTHR33932:SF4">
    <property type="entry name" value="NA(+)_H(+) ANTIPORTER SUBUNIT B"/>
    <property type="match status" value="1"/>
</dbReference>
<feature type="transmembrane region" description="Helical" evidence="8">
    <location>
        <begin position="173"/>
        <end position="194"/>
    </location>
</feature>
<keyword evidence="5 8" id="KW-1133">Transmembrane helix</keyword>
<reference evidence="10" key="1">
    <citation type="submission" date="2021-04" db="EMBL/GenBank/DDBJ databases">
        <title>Genome based classification of Actinospica acidithermotolerans sp. nov., an actinobacterium isolated from an Indonesian hot spring.</title>
        <authorList>
            <person name="Kusuma A.B."/>
            <person name="Putra K.E."/>
            <person name="Nafisah S."/>
            <person name="Loh J."/>
            <person name="Nouioui I."/>
            <person name="Goodfellow M."/>
        </authorList>
    </citation>
    <scope>NUCLEOTIDE SEQUENCE</scope>
    <source>
        <strain evidence="10">MGRD01-02</strain>
    </source>
</reference>
<feature type="region of interest" description="Disordered" evidence="7">
    <location>
        <begin position="305"/>
        <end position="328"/>
    </location>
</feature>
<keyword evidence="11" id="KW-1185">Reference proteome</keyword>
<comment type="similarity">
    <text evidence="2">Belongs to the CPA3 antiporters (TC 2.A.63) subunit B family.</text>
</comment>
<feature type="transmembrane region" description="Helical" evidence="8">
    <location>
        <begin position="79"/>
        <end position="97"/>
    </location>
</feature>
<dbReference type="PANTHER" id="PTHR33932">
    <property type="entry name" value="NA(+)/H(+) ANTIPORTER SUBUNIT B"/>
    <property type="match status" value="1"/>
</dbReference>
<name>A0A941E802_9ACTN</name>
<gene>
    <name evidence="10" type="ORF">KDK95_16940</name>
</gene>
<evidence type="ECO:0000256" key="6">
    <source>
        <dbReference type="ARBA" id="ARBA00023136"/>
    </source>
</evidence>
<keyword evidence="6 8" id="KW-0472">Membrane</keyword>
<evidence type="ECO:0000256" key="5">
    <source>
        <dbReference type="ARBA" id="ARBA00022989"/>
    </source>
</evidence>
<dbReference type="EMBL" id="JAGSOH010000047">
    <property type="protein sequence ID" value="MBR7828005.1"/>
    <property type="molecule type" value="Genomic_DNA"/>
</dbReference>